<dbReference type="Proteomes" id="UP000314294">
    <property type="component" value="Unassembled WGS sequence"/>
</dbReference>
<name>A0A4Z2HC09_9TELE</name>
<keyword evidence="2" id="KW-1185">Reference proteome</keyword>
<gene>
    <name evidence="1" type="ORF">EYF80_026461</name>
</gene>
<evidence type="ECO:0000313" key="2">
    <source>
        <dbReference type="Proteomes" id="UP000314294"/>
    </source>
</evidence>
<protein>
    <submittedName>
        <fullName evidence="1">Uncharacterized protein</fullName>
    </submittedName>
</protein>
<organism evidence="1 2">
    <name type="scientific">Liparis tanakae</name>
    <name type="common">Tanaka's snailfish</name>
    <dbReference type="NCBI Taxonomy" id="230148"/>
    <lineage>
        <taxon>Eukaryota</taxon>
        <taxon>Metazoa</taxon>
        <taxon>Chordata</taxon>
        <taxon>Craniata</taxon>
        <taxon>Vertebrata</taxon>
        <taxon>Euteleostomi</taxon>
        <taxon>Actinopterygii</taxon>
        <taxon>Neopterygii</taxon>
        <taxon>Teleostei</taxon>
        <taxon>Neoteleostei</taxon>
        <taxon>Acanthomorphata</taxon>
        <taxon>Eupercaria</taxon>
        <taxon>Perciformes</taxon>
        <taxon>Cottioidei</taxon>
        <taxon>Cottales</taxon>
        <taxon>Liparidae</taxon>
        <taxon>Liparis</taxon>
    </lineage>
</organism>
<proteinExistence type="predicted"/>
<evidence type="ECO:0000313" key="1">
    <source>
        <dbReference type="EMBL" id="TNN63359.1"/>
    </source>
</evidence>
<sequence length="211" mass="23130">MEVEGRNKQQVAAGVQIFEDALHPPVGRLLQEAVHQLLGLLRLGEVHAADERCVGEVLRASNEVLGELCVLASEDPHLGGPQEESDEGSVGVDRGQQGVGALLLAADRLVHPQTQRVQQRCQDRRPLCDVLPLWFQFRRIPAVWCEDLDIEGGHRKRLQRLGGLGLQGLAADILRGEEVEGVDVDADFILNIKLWRAACDATEQGCAENDT</sequence>
<reference evidence="1 2" key="1">
    <citation type="submission" date="2019-03" db="EMBL/GenBank/DDBJ databases">
        <title>First draft genome of Liparis tanakae, snailfish: a comprehensive survey of snailfish specific genes.</title>
        <authorList>
            <person name="Kim W."/>
            <person name="Song I."/>
            <person name="Jeong J.-H."/>
            <person name="Kim D."/>
            <person name="Kim S."/>
            <person name="Ryu S."/>
            <person name="Song J.Y."/>
            <person name="Lee S.K."/>
        </authorList>
    </citation>
    <scope>NUCLEOTIDE SEQUENCE [LARGE SCALE GENOMIC DNA]</scope>
    <source>
        <tissue evidence="1">Muscle</tissue>
    </source>
</reference>
<comment type="caution">
    <text evidence="1">The sequence shown here is derived from an EMBL/GenBank/DDBJ whole genome shotgun (WGS) entry which is preliminary data.</text>
</comment>
<accession>A0A4Z2HC09</accession>
<dbReference type="EMBL" id="SRLO01000275">
    <property type="protein sequence ID" value="TNN63359.1"/>
    <property type="molecule type" value="Genomic_DNA"/>
</dbReference>
<dbReference type="AlphaFoldDB" id="A0A4Z2HC09"/>